<evidence type="ECO:0000313" key="12">
    <source>
        <dbReference type="Proteomes" id="UP000562984"/>
    </source>
</evidence>
<evidence type="ECO:0000256" key="8">
    <source>
        <dbReference type="HAMAP-Rule" id="MF_00238"/>
    </source>
</evidence>
<dbReference type="EC" id="2.7.4.25" evidence="8"/>
<dbReference type="AlphaFoldDB" id="A0A849AH36"/>
<accession>A0A849AH36</accession>
<comment type="catalytic activity">
    <reaction evidence="7 8">
        <text>CMP + ATP = CDP + ADP</text>
        <dbReference type="Rhea" id="RHEA:11600"/>
        <dbReference type="ChEBI" id="CHEBI:30616"/>
        <dbReference type="ChEBI" id="CHEBI:58069"/>
        <dbReference type="ChEBI" id="CHEBI:60377"/>
        <dbReference type="ChEBI" id="CHEBI:456216"/>
        <dbReference type="EC" id="2.7.4.25"/>
    </reaction>
</comment>
<name>A0A849AH36_9ACTN</name>
<evidence type="ECO:0000256" key="2">
    <source>
        <dbReference type="ARBA" id="ARBA00022679"/>
    </source>
</evidence>
<organism evidence="11 12">
    <name type="scientific">Nakamurella aerolata</name>
    <dbReference type="NCBI Taxonomy" id="1656892"/>
    <lineage>
        <taxon>Bacteria</taxon>
        <taxon>Bacillati</taxon>
        <taxon>Actinomycetota</taxon>
        <taxon>Actinomycetes</taxon>
        <taxon>Nakamurellales</taxon>
        <taxon>Nakamurellaceae</taxon>
        <taxon>Nakamurella</taxon>
    </lineage>
</organism>
<dbReference type="Gene3D" id="3.40.50.300">
    <property type="entry name" value="P-loop containing nucleotide triphosphate hydrolases"/>
    <property type="match status" value="1"/>
</dbReference>
<keyword evidence="5 8" id="KW-0067">ATP-binding</keyword>
<protein>
    <recommendedName>
        <fullName evidence="8">Cytidylate kinase</fullName>
        <shortName evidence="8">CK</shortName>
        <ecNumber evidence="8">2.7.4.25</ecNumber>
    </recommendedName>
    <alternativeName>
        <fullName evidence="8">Cytidine monophosphate kinase</fullName>
        <shortName evidence="8">CMP kinase</shortName>
    </alternativeName>
</protein>
<feature type="domain" description="Cytidylate kinase" evidence="10">
    <location>
        <begin position="17"/>
        <end position="249"/>
    </location>
</feature>
<dbReference type="InterPro" id="IPR003136">
    <property type="entry name" value="Cytidylate_kin"/>
</dbReference>
<dbReference type="Pfam" id="PF02224">
    <property type="entry name" value="Cytidylate_kin"/>
    <property type="match status" value="1"/>
</dbReference>
<evidence type="ECO:0000313" key="11">
    <source>
        <dbReference type="EMBL" id="NNG36162.1"/>
    </source>
</evidence>
<gene>
    <name evidence="8" type="primary">cmk</name>
    <name evidence="11" type="ORF">HKD39_10630</name>
</gene>
<keyword evidence="2 8" id="KW-0808">Transferase</keyword>
<keyword evidence="3 8" id="KW-0547">Nucleotide-binding</keyword>
<comment type="similarity">
    <text evidence="1 8">Belongs to the cytidylate kinase family. Type 1 subfamily.</text>
</comment>
<proteinExistence type="inferred from homology"/>
<evidence type="ECO:0000256" key="7">
    <source>
        <dbReference type="ARBA" id="ARBA00048478"/>
    </source>
</evidence>
<dbReference type="RefSeq" id="WP_171199844.1">
    <property type="nucleotide sequence ID" value="NZ_JABEND010000005.1"/>
</dbReference>
<evidence type="ECO:0000256" key="5">
    <source>
        <dbReference type="ARBA" id="ARBA00022840"/>
    </source>
</evidence>
<feature type="binding site" evidence="8">
    <location>
        <begin position="21"/>
        <end position="29"/>
    </location>
    <ligand>
        <name>ATP</name>
        <dbReference type="ChEBI" id="CHEBI:30616"/>
    </ligand>
</feature>
<dbReference type="CDD" id="cd02020">
    <property type="entry name" value="CMPK"/>
    <property type="match status" value="1"/>
</dbReference>
<dbReference type="GO" id="GO:0036431">
    <property type="term" value="F:dCMP kinase activity"/>
    <property type="evidence" value="ECO:0007669"/>
    <property type="project" value="InterPro"/>
</dbReference>
<reference evidence="11 12" key="1">
    <citation type="submission" date="2020-05" db="EMBL/GenBank/DDBJ databases">
        <title>Nakamurella sp. DB0629 isolated from air conditioner.</title>
        <authorList>
            <person name="Kim D.H."/>
            <person name="Kim D.-U."/>
        </authorList>
    </citation>
    <scope>NUCLEOTIDE SEQUENCE [LARGE SCALE GENOMIC DNA]</scope>
    <source>
        <strain evidence="11 12">DB0629</strain>
    </source>
</reference>
<dbReference type="EMBL" id="JABEND010000005">
    <property type="protein sequence ID" value="NNG36162.1"/>
    <property type="molecule type" value="Genomic_DNA"/>
</dbReference>
<dbReference type="SUPFAM" id="SSF52540">
    <property type="entry name" value="P-loop containing nucleoside triphosphate hydrolases"/>
    <property type="match status" value="1"/>
</dbReference>
<evidence type="ECO:0000256" key="3">
    <source>
        <dbReference type="ARBA" id="ARBA00022741"/>
    </source>
</evidence>
<keyword evidence="12" id="KW-1185">Reference proteome</keyword>
<comment type="catalytic activity">
    <reaction evidence="6 8">
        <text>dCMP + ATP = dCDP + ADP</text>
        <dbReference type="Rhea" id="RHEA:25094"/>
        <dbReference type="ChEBI" id="CHEBI:30616"/>
        <dbReference type="ChEBI" id="CHEBI:57566"/>
        <dbReference type="ChEBI" id="CHEBI:58593"/>
        <dbReference type="ChEBI" id="CHEBI:456216"/>
        <dbReference type="EC" id="2.7.4.25"/>
    </reaction>
</comment>
<dbReference type="NCBIfam" id="TIGR00017">
    <property type="entry name" value="cmk"/>
    <property type="match status" value="1"/>
</dbReference>
<evidence type="ECO:0000256" key="9">
    <source>
        <dbReference type="SAM" id="MobiDB-lite"/>
    </source>
</evidence>
<evidence type="ECO:0000259" key="10">
    <source>
        <dbReference type="Pfam" id="PF02224"/>
    </source>
</evidence>
<dbReference type="Proteomes" id="UP000562984">
    <property type="component" value="Unassembled WGS sequence"/>
</dbReference>
<comment type="caution">
    <text evidence="11">The sequence shown here is derived from an EMBL/GenBank/DDBJ whole genome shotgun (WGS) entry which is preliminary data.</text>
</comment>
<dbReference type="InterPro" id="IPR027417">
    <property type="entry name" value="P-loop_NTPase"/>
</dbReference>
<evidence type="ECO:0000256" key="6">
    <source>
        <dbReference type="ARBA" id="ARBA00047615"/>
    </source>
</evidence>
<dbReference type="InterPro" id="IPR011994">
    <property type="entry name" value="Cytidylate_kinase_dom"/>
</dbReference>
<dbReference type="GO" id="GO:0005524">
    <property type="term" value="F:ATP binding"/>
    <property type="evidence" value="ECO:0007669"/>
    <property type="project" value="UniProtKB-UniRule"/>
</dbReference>
<dbReference type="GO" id="GO:0005737">
    <property type="term" value="C:cytoplasm"/>
    <property type="evidence" value="ECO:0007669"/>
    <property type="project" value="UniProtKB-SubCell"/>
</dbReference>
<feature type="region of interest" description="Disordered" evidence="9">
    <location>
        <begin position="175"/>
        <end position="197"/>
    </location>
</feature>
<evidence type="ECO:0000256" key="1">
    <source>
        <dbReference type="ARBA" id="ARBA00009427"/>
    </source>
</evidence>
<dbReference type="HAMAP" id="MF_00238">
    <property type="entry name" value="Cytidyl_kinase_type1"/>
    <property type="match status" value="1"/>
</dbReference>
<keyword evidence="4 8" id="KW-0418">Kinase</keyword>
<dbReference type="GO" id="GO:0006220">
    <property type="term" value="P:pyrimidine nucleotide metabolic process"/>
    <property type="evidence" value="ECO:0007669"/>
    <property type="project" value="UniProtKB-UniRule"/>
</dbReference>
<keyword evidence="8" id="KW-0963">Cytoplasm</keyword>
<sequence>MDAATGAVRATLSSFVIAIDGPSGTGKSTVARTLATRLGAGYLDTGAMYRIVAVAMLRADVDPDDRVAVADHLPFVQLDTPTDPQQQRHLLTTVLPGNGSSGTVDVTGEIRERAATTAVTPVSANPAVRHWLLDRQQQLAHSGRMVVEGRDIGTVIAPDAQLKIYLTADAAERARRRHAEQTSGDATDSALPGSIQPDGLAAVQADLDRRDRVDSSRDTSPLRAAADAVHVDTSTMTIQEVVEHLLELAAARGIRADATGRTIDTGDLTGGPEQVR</sequence>
<evidence type="ECO:0000256" key="4">
    <source>
        <dbReference type="ARBA" id="ARBA00022777"/>
    </source>
</evidence>
<comment type="subcellular location">
    <subcellularLocation>
        <location evidence="8">Cytoplasm</location>
    </subcellularLocation>
</comment>